<name>A0ABQ1GBG3_9BACL</name>
<feature type="transmembrane region" description="Helical" evidence="1">
    <location>
        <begin position="59"/>
        <end position="77"/>
    </location>
</feature>
<evidence type="ECO:0008006" key="4">
    <source>
        <dbReference type="Google" id="ProtNLM"/>
    </source>
</evidence>
<sequence length="119" mass="13100">MKHGAFLVTKFIAYFVTLSVILGWLTNFSWENLALLSGVLAVVAFLGDVILLPKLNNTVATLADMGMALLIIGFAGNRLLSMDLTLINISYFLIAAVVIGVVEWIAHGYYQRMVLKRPL</sequence>
<keyword evidence="3" id="KW-1185">Reference proteome</keyword>
<comment type="caution">
    <text evidence="2">The sequence shown here is derived from an EMBL/GenBank/DDBJ whole genome shotgun (WGS) entry which is preliminary data.</text>
</comment>
<dbReference type="Pfam" id="PF10710">
    <property type="entry name" value="DUF2512"/>
    <property type="match status" value="1"/>
</dbReference>
<feature type="transmembrane region" description="Helical" evidence="1">
    <location>
        <begin position="7"/>
        <end position="26"/>
    </location>
</feature>
<dbReference type="InterPro" id="IPR019649">
    <property type="entry name" value="DUF2512"/>
</dbReference>
<organism evidence="2 3">
    <name type="scientific">Kroppenstedtia guangzhouensis</name>
    <dbReference type="NCBI Taxonomy" id="1274356"/>
    <lineage>
        <taxon>Bacteria</taxon>
        <taxon>Bacillati</taxon>
        <taxon>Bacillota</taxon>
        <taxon>Bacilli</taxon>
        <taxon>Bacillales</taxon>
        <taxon>Thermoactinomycetaceae</taxon>
        <taxon>Kroppenstedtia</taxon>
    </lineage>
</organism>
<dbReference type="Proteomes" id="UP000617979">
    <property type="component" value="Unassembled WGS sequence"/>
</dbReference>
<evidence type="ECO:0000313" key="3">
    <source>
        <dbReference type="Proteomes" id="UP000617979"/>
    </source>
</evidence>
<keyword evidence="1" id="KW-0472">Membrane</keyword>
<dbReference type="EMBL" id="BMEX01000003">
    <property type="protein sequence ID" value="GGA40401.1"/>
    <property type="molecule type" value="Genomic_DNA"/>
</dbReference>
<proteinExistence type="predicted"/>
<reference evidence="3" key="1">
    <citation type="journal article" date="2019" name="Int. J. Syst. Evol. Microbiol.">
        <title>The Global Catalogue of Microorganisms (GCM) 10K type strain sequencing project: providing services to taxonomists for standard genome sequencing and annotation.</title>
        <authorList>
            <consortium name="The Broad Institute Genomics Platform"/>
            <consortium name="The Broad Institute Genome Sequencing Center for Infectious Disease"/>
            <person name="Wu L."/>
            <person name="Ma J."/>
        </authorList>
    </citation>
    <scope>NUCLEOTIDE SEQUENCE [LARGE SCALE GENOMIC DNA]</scope>
    <source>
        <strain evidence="3">CGMCC 1.12404</strain>
    </source>
</reference>
<feature type="transmembrane region" description="Helical" evidence="1">
    <location>
        <begin position="32"/>
        <end position="52"/>
    </location>
</feature>
<evidence type="ECO:0000313" key="2">
    <source>
        <dbReference type="EMBL" id="GGA40401.1"/>
    </source>
</evidence>
<evidence type="ECO:0000256" key="1">
    <source>
        <dbReference type="SAM" id="Phobius"/>
    </source>
</evidence>
<accession>A0ABQ1GBG3</accession>
<keyword evidence="1" id="KW-0812">Transmembrane</keyword>
<feature type="transmembrane region" description="Helical" evidence="1">
    <location>
        <begin position="89"/>
        <end position="110"/>
    </location>
</feature>
<gene>
    <name evidence="2" type="ORF">GCM10007416_11730</name>
</gene>
<dbReference type="RefSeq" id="WP_188430835.1">
    <property type="nucleotide sequence ID" value="NZ_BMEX01000003.1"/>
</dbReference>
<protein>
    <recommendedName>
        <fullName evidence="4">4 TMS phage holin, superfamily IV</fullName>
    </recommendedName>
</protein>
<keyword evidence="1" id="KW-1133">Transmembrane helix</keyword>